<dbReference type="PRINTS" id="PR00411">
    <property type="entry name" value="PNDRDTASEI"/>
</dbReference>
<gene>
    <name evidence="6" type="ordered locus">TASI_0321</name>
</gene>
<dbReference type="RefSeq" id="WP_014111001.1">
    <property type="nucleotide sequence ID" value="NC_016043.1"/>
</dbReference>
<dbReference type="SUPFAM" id="SSF160996">
    <property type="entry name" value="HI0933 insert domain-like"/>
    <property type="match status" value="1"/>
</dbReference>
<dbReference type="PANTHER" id="PTHR42887:SF2">
    <property type="entry name" value="OS12G0638800 PROTEIN"/>
    <property type="match status" value="1"/>
</dbReference>
<dbReference type="STRING" id="1008459.TASI_0321"/>
<dbReference type="KEGG" id="tas:TASI_0321"/>
<proteinExistence type="predicted"/>
<evidence type="ECO:0000256" key="2">
    <source>
        <dbReference type="ARBA" id="ARBA00022630"/>
    </source>
</evidence>
<dbReference type="Proteomes" id="UP000009284">
    <property type="component" value="Chromosome"/>
</dbReference>
<dbReference type="Pfam" id="PF03486">
    <property type="entry name" value="HI0933_like"/>
    <property type="match status" value="1"/>
</dbReference>
<accession>G4QCH3</accession>
<evidence type="ECO:0000256" key="1">
    <source>
        <dbReference type="ARBA" id="ARBA00001974"/>
    </source>
</evidence>
<dbReference type="InterPro" id="IPR004792">
    <property type="entry name" value="BaiN-like"/>
</dbReference>
<dbReference type="InterPro" id="IPR023166">
    <property type="entry name" value="BaiN-like_dom_sf"/>
</dbReference>
<dbReference type="PANTHER" id="PTHR42887">
    <property type="entry name" value="OS12G0638800 PROTEIN"/>
    <property type="match status" value="1"/>
</dbReference>
<dbReference type="Pfam" id="PF22780">
    <property type="entry name" value="HI0933_like_1st"/>
    <property type="match status" value="1"/>
</dbReference>
<protein>
    <submittedName>
        <fullName evidence="6">NAD(FAD)-utilizing dehydrogenase</fullName>
    </submittedName>
</protein>
<dbReference type="InterPro" id="IPR036188">
    <property type="entry name" value="FAD/NAD-bd_sf"/>
</dbReference>
<reference key="1">
    <citation type="submission" date="2011-09" db="EMBL/GenBank/DDBJ databases">
        <title>Genomic characterization of the Taylorella genus.</title>
        <authorList>
            <person name="Hebert L."/>
            <person name="Moumen B."/>
            <person name="Pons N."/>
            <person name="Duquesne F."/>
            <person name="Breuil M.-F."/>
            <person name="Goux D."/>
            <person name="Batto J.-M."/>
            <person name="Renault P."/>
            <person name="Laugier C."/>
            <person name="Petry S."/>
        </authorList>
    </citation>
    <scope>NUCLEOTIDE SEQUENCE</scope>
    <source>
        <strain>MCE3</strain>
    </source>
</reference>
<dbReference type="Gene3D" id="1.10.8.260">
    <property type="entry name" value="HI0933 insert domain-like"/>
    <property type="match status" value="1"/>
</dbReference>
<dbReference type="NCBIfam" id="TIGR00275">
    <property type="entry name" value="aminoacetone oxidase family FAD-binding enzyme"/>
    <property type="match status" value="1"/>
</dbReference>
<evidence type="ECO:0000313" key="6">
    <source>
        <dbReference type="EMBL" id="AEP36103.1"/>
    </source>
</evidence>
<feature type="domain" description="RsdA/BaiN/AoA(So)-like Rossmann fold-like" evidence="4">
    <location>
        <begin position="8"/>
        <end position="405"/>
    </location>
</feature>
<evidence type="ECO:0000256" key="3">
    <source>
        <dbReference type="ARBA" id="ARBA00022827"/>
    </source>
</evidence>
<dbReference type="Gene3D" id="3.50.50.60">
    <property type="entry name" value="FAD/NAD(P)-binding domain"/>
    <property type="match status" value="1"/>
</dbReference>
<feature type="domain" description="RsdA/BaiN/AoA(So)-like insert" evidence="5">
    <location>
        <begin position="201"/>
        <end position="351"/>
    </location>
</feature>
<sequence>MQLSQSYDIVVIGAGASGLMLAAELAGCTGMEVCPFKDSLRICLLDHAKRLGEKIRISGGGRCNFTNKKVTPDNFVSQNPKFAKHALIAYKPDDFLRLLKRNSVEWVLKNDVQYFTRDGSHAIVNLLLKHCDTPNIEIHNPVRVLEMQKEGDEFRIICDKGEVRAKYLIIGTGGMAAPAVGATDFGLQIARKFGHTIVPAKPALVPLVFDPKEWEPFSQLAGVSLRAIIAIGGCVFEDDMLFTHKGLSGPLILNASTYWEDGQELSINLCPGIDLAEVLIEASKTSGSNKSKPASILEQYMPKRLAAVMAGALPPNRNLSELGHKALRQLADSIHNFRVKPTGTQGYKKAEAMSGGVDTKEVDPKSMQSKLVDGLYFIGEVLDITGHLGGYNFQWAWSSAVTCARALKSRLSE</sequence>
<dbReference type="SUPFAM" id="SSF51905">
    <property type="entry name" value="FAD/NAD(P)-binding domain"/>
    <property type="match status" value="1"/>
</dbReference>
<evidence type="ECO:0000259" key="5">
    <source>
        <dbReference type="Pfam" id="PF22780"/>
    </source>
</evidence>
<dbReference type="EMBL" id="CP003059">
    <property type="protein sequence ID" value="AEP36103.1"/>
    <property type="molecule type" value="Genomic_DNA"/>
</dbReference>
<comment type="cofactor">
    <cofactor evidence="1">
        <name>FAD</name>
        <dbReference type="ChEBI" id="CHEBI:57692"/>
    </cofactor>
</comment>
<organism evidence="6 7">
    <name type="scientific">Taylorella asinigenitalis (strain MCE3)</name>
    <dbReference type="NCBI Taxonomy" id="1008459"/>
    <lineage>
        <taxon>Bacteria</taxon>
        <taxon>Pseudomonadati</taxon>
        <taxon>Pseudomonadota</taxon>
        <taxon>Betaproteobacteria</taxon>
        <taxon>Burkholderiales</taxon>
        <taxon>Alcaligenaceae</taxon>
        <taxon>Taylorella</taxon>
    </lineage>
</organism>
<dbReference type="HOGENOM" id="CLU_025174_2_0_4"/>
<dbReference type="OrthoDB" id="9773233at2"/>
<evidence type="ECO:0000313" key="7">
    <source>
        <dbReference type="Proteomes" id="UP000009284"/>
    </source>
</evidence>
<dbReference type="AlphaFoldDB" id="G4QCH3"/>
<reference evidence="6 7" key="2">
    <citation type="journal article" date="2012" name="PLoS ONE">
        <title>Genomic characterization of the taylorella genus.</title>
        <authorList>
            <person name="Hebert L."/>
            <person name="Moumen B."/>
            <person name="Pons N."/>
            <person name="Duquesne F."/>
            <person name="Breuil M.F."/>
            <person name="Goux D."/>
            <person name="Batto J.M."/>
            <person name="Laugier C."/>
            <person name="Renault P."/>
            <person name="Petry S."/>
        </authorList>
    </citation>
    <scope>NUCLEOTIDE SEQUENCE [LARGE SCALE GENOMIC DNA]</scope>
    <source>
        <strain evidence="6 7">MCE3</strain>
    </source>
</reference>
<keyword evidence="3" id="KW-0274">FAD</keyword>
<dbReference type="Gene3D" id="2.40.30.10">
    <property type="entry name" value="Translation factors"/>
    <property type="match status" value="1"/>
</dbReference>
<dbReference type="InterPro" id="IPR055178">
    <property type="entry name" value="RsdA/BaiN/AoA(So)-like_dom"/>
</dbReference>
<dbReference type="InterPro" id="IPR057661">
    <property type="entry name" value="RsdA/BaiN/AoA(So)_Rossmann"/>
</dbReference>
<keyword evidence="7" id="KW-1185">Reference proteome</keyword>
<name>G4QCH3_TAYAM</name>
<dbReference type="eggNOG" id="COG2081">
    <property type="taxonomic scope" value="Bacteria"/>
</dbReference>
<evidence type="ECO:0000259" key="4">
    <source>
        <dbReference type="Pfam" id="PF03486"/>
    </source>
</evidence>
<keyword evidence="2" id="KW-0285">Flavoprotein</keyword>